<feature type="binding site" evidence="7">
    <location>
        <position position="61"/>
    </location>
    <ligand>
        <name>carbamoyl phosphate</name>
        <dbReference type="ChEBI" id="CHEBI:58228"/>
    </ligand>
</feature>
<dbReference type="InterPro" id="IPR006130">
    <property type="entry name" value="Asp/Orn_carbamoylTrfase"/>
</dbReference>
<dbReference type="GO" id="GO:0005829">
    <property type="term" value="C:cytosol"/>
    <property type="evidence" value="ECO:0007669"/>
    <property type="project" value="TreeGrafter"/>
</dbReference>
<name>A0A347TNR4_9BACT</name>
<protein>
    <recommendedName>
        <fullName evidence="7">Aspartate carbamoyltransferase</fullName>
        <ecNumber evidence="7">2.1.3.2</ecNumber>
    </recommendedName>
    <alternativeName>
        <fullName evidence="7">Aspartate transcarbamylase</fullName>
        <shortName evidence="7">ATCase</shortName>
    </alternativeName>
</protein>
<gene>
    <name evidence="7 10" type="primary">pyrB</name>
    <name evidence="10" type="ORF">AMRN_2541</name>
</gene>
<dbReference type="Gene3D" id="3.40.50.1370">
    <property type="entry name" value="Aspartate/ornithine carbamoyltransferase"/>
    <property type="match status" value="2"/>
</dbReference>
<reference evidence="10 11" key="1">
    <citation type="submission" date="2018-08" db="EMBL/GenBank/DDBJ databases">
        <title>Complete genome of the Arcobacter marinus type strain JCM 15502.</title>
        <authorList>
            <person name="Miller W.G."/>
            <person name="Yee E."/>
            <person name="Huynh S."/>
            <person name="Parker C.T."/>
        </authorList>
    </citation>
    <scope>NUCLEOTIDE SEQUENCE [LARGE SCALE GENOMIC DNA]</scope>
    <source>
        <strain evidence="10 11">JCM 15502</strain>
    </source>
</reference>
<dbReference type="InterPro" id="IPR006132">
    <property type="entry name" value="Asp/Orn_carbamoyltranf_P-bd"/>
</dbReference>
<sequence length="310" mass="34437">MDIVYNKKDLIGLRELSKEEILYFLDSAQQFKDLNNSEIKKDKLLHGKTVINAFFENSTRTRVSFETAAKRLAADAINFSSSSSSVSKGETLVDTIKNMQSMKTDIFVLRHSASGAASFVANNIDASVVNAGDGANEHPTQALLDLFTIKEHKGTLEGLNVSIIGDILHSRVARSNIWAMNKLGMNVRIFGPATMIPKYSEVFNCKVCKTMEEAVEGSDVIIMMRIQLERQNESLVPSIREYSKFFGLNKERIKLSNKDAIIMHPGPINRGVEINSDVADSQRSVILDQVENGVAIRMAVLNILNQNRKG</sequence>
<evidence type="ECO:0000313" key="10">
    <source>
        <dbReference type="EMBL" id="AXX88242.1"/>
    </source>
</evidence>
<dbReference type="PRINTS" id="PR00101">
    <property type="entry name" value="ATCASE"/>
</dbReference>
<dbReference type="UniPathway" id="UPA00070">
    <property type="reaction ID" value="UER00116"/>
</dbReference>
<dbReference type="SUPFAM" id="SSF53671">
    <property type="entry name" value="Aspartate/ornithine carbamoyltransferase"/>
    <property type="match status" value="1"/>
</dbReference>
<feature type="binding site" evidence="7">
    <location>
        <position position="60"/>
    </location>
    <ligand>
        <name>carbamoyl phosphate</name>
        <dbReference type="ChEBI" id="CHEBI:58228"/>
    </ligand>
</feature>
<dbReference type="HAMAP" id="MF_00001">
    <property type="entry name" value="Asp_carb_tr"/>
    <property type="match status" value="1"/>
</dbReference>
<evidence type="ECO:0000256" key="1">
    <source>
        <dbReference type="ARBA" id="ARBA00004852"/>
    </source>
</evidence>
<comment type="subunit">
    <text evidence="7">Heterododecamer (2C3:3R2) of six catalytic PyrB chains organized as two trimers (C3), and six regulatory PyrI chains organized as three dimers (R2).</text>
</comment>
<comment type="similarity">
    <text evidence="2 7">Belongs to the aspartate/ornithine carbamoyltransferase superfamily. ATCase family.</text>
</comment>
<dbReference type="FunFam" id="3.40.50.1370:FF:000007">
    <property type="entry name" value="Aspartate carbamoyltransferase"/>
    <property type="match status" value="1"/>
</dbReference>
<evidence type="ECO:0000256" key="6">
    <source>
        <dbReference type="ARBA" id="ARBA00048859"/>
    </source>
</evidence>
<evidence type="ECO:0000256" key="3">
    <source>
        <dbReference type="ARBA" id="ARBA00022679"/>
    </source>
</evidence>
<feature type="binding site" evidence="7">
    <location>
        <position position="266"/>
    </location>
    <ligand>
        <name>carbamoyl phosphate</name>
        <dbReference type="ChEBI" id="CHEBI:58228"/>
    </ligand>
</feature>
<dbReference type="GO" id="GO:0006207">
    <property type="term" value="P:'de novo' pyrimidine nucleobase biosynthetic process"/>
    <property type="evidence" value="ECO:0007669"/>
    <property type="project" value="InterPro"/>
</dbReference>
<feature type="binding site" evidence="7">
    <location>
        <position position="138"/>
    </location>
    <ligand>
        <name>carbamoyl phosphate</name>
        <dbReference type="ChEBI" id="CHEBI:58228"/>
    </ligand>
</feature>
<dbReference type="Pfam" id="PF02729">
    <property type="entry name" value="OTCace_N"/>
    <property type="match status" value="1"/>
</dbReference>
<dbReference type="InterPro" id="IPR036901">
    <property type="entry name" value="Asp/Orn_carbamoylTrfase_sf"/>
</dbReference>
<dbReference type="Pfam" id="PF00185">
    <property type="entry name" value="OTCace"/>
    <property type="match status" value="1"/>
</dbReference>
<accession>A0A347TNR4</accession>
<dbReference type="InterPro" id="IPR002082">
    <property type="entry name" value="Asp_carbamoyltransf"/>
</dbReference>
<comment type="function">
    <text evidence="5 7">Catalyzes the condensation of carbamoyl phosphate and aspartate to form carbamoyl aspartate and inorganic phosphate, the committed step in the de novo pyrimidine nucleotide biosynthesis pathway.</text>
</comment>
<feature type="binding site" evidence="7">
    <location>
        <position position="110"/>
    </location>
    <ligand>
        <name>carbamoyl phosphate</name>
        <dbReference type="ChEBI" id="CHEBI:58228"/>
    </ligand>
</feature>
<dbReference type="PROSITE" id="PS00097">
    <property type="entry name" value="CARBAMOYLTRANSFERASE"/>
    <property type="match status" value="1"/>
</dbReference>
<feature type="binding site" evidence="7">
    <location>
        <position position="141"/>
    </location>
    <ligand>
        <name>carbamoyl phosphate</name>
        <dbReference type="ChEBI" id="CHEBI:58228"/>
    </ligand>
</feature>
<dbReference type="GO" id="GO:0016597">
    <property type="term" value="F:amino acid binding"/>
    <property type="evidence" value="ECO:0007669"/>
    <property type="project" value="InterPro"/>
</dbReference>
<feature type="domain" description="Aspartate/ornithine carbamoyltransferase Asp/Orn-binding" evidence="8">
    <location>
        <begin position="157"/>
        <end position="303"/>
    </location>
</feature>
<feature type="binding site" evidence="7">
    <location>
        <position position="225"/>
    </location>
    <ligand>
        <name>L-aspartate</name>
        <dbReference type="ChEBI" id="CHEBI:29991"/>
    </ligand>
</feature>
<organism evidence="10 11">
    <name type="scientific">Malaciobacter marinus</name>
    <dbReference type="NCBI Taxonomy" id="505249"/>
    <lineage>
        <taxon>Bacteria</taxon>
        <taxon>Pseudomonadati</taxon>
        <taxon>Campylobacterota</taxon>
        <taxon>Epsilonproteobacteria</taxon>
        <taxon>Campylobacterales</taxon>
        <taxon>Arcobacteraceae</taxon>
        <taxon>Malaciobacter</taxon>
    </lineage>
</organism>
<feature type="domain" description="Aspartate/ornithine carbamoyltransferase carbamoyl-P binding" evidence="9">
    <location>
        <begin position="8"/>
        <end position="151"/>
    </location>
</feature>
<evidence type="ECO:0000256" key="2">
    <source>
        <dbReference type="ARBA" id="ARBA00008896"/>
    </source>
</evidence>
<dbReference type="PANTHER" id="PTHR45753:SF6">
    <property type="entry name" value="ASPARTATE CARBAMOYLTRANSFERASE"/>
    <property type="match status" value="1"/>
</dbReference>
<dbReference type="PANTHER" id="PTHR45753">
    <property type="entry name" value="ORNITHINE CARBAMOYLTRANSFERASE, MITOCHONDRIAL"/>
    <property type="match status" value="1"/>
</dbReference>
<dbReference type="EMBL" id="CP032101">
    <property type="protein sequence ID" value="AXX88242.1"/>
    <property type="molecule type" value="Genomic_DNA"/>
</dbReference>
<dbReference type="NCBIfam" id="NF002032">
    <property type="entry name" value="PRK00856.1"/>
    <property type="match status" value="1"/>
</dbReference>
<dbReference type="NCBIfam" id="TIGR00670">
    <property type="entry name" value="asp_carb_tr"/>
    <property type="match status" value="1"/>
</dbReference>
<evidence type="ECO:0000313" key="11">
    <source>
        <dbReference type="Proteomes" id="UP000264693"/>
    </source>
</evidence>
<evidence type="ECO:0000259" key="8">
    <source>
        <dbReference type="Pfam" id="PF00185"/>
    </source>
</evidence>
<dbReference type="Proteomes" id="UP000264693">
    <property type="component" value="Chromosome"/>
</dbReference>
<comment type="pathway">
    <text evidence="1 7">Pyrimidine metabolism; UMP biosynthesis via de novo pathway; (S)-dihydroorotate from bicarbonate: step 2/3.</text>
</comment>
<evidence type="ECO:0000259" key="9">
    <source>
        <dbReference type="Pfam" id="PF02729"/>
    </source>
</evidence>
<feature type="binding site" evidence="7">
    <location>
        <position position="267"/>
    </location>
    <ligand>
        <name>carbamoyl phosphate</name>
        <dbReference type="ChEBI" id="CHEBI:58228"/>
    </ligand>
</feature>
<feature type="binding site" evidence="7">
    <location>
        <position position="171"/>
    </location>
    <ligand>
        <name>L-aspartate</name>
        <dbReference type="ChEBI" id="CHEBI:29991"/>
    </ligand>
</feature>
<feature type="binding site" evidence="7">
    <location>
        <position position="88"/>
    </location>
    <ligand>
        <name>L-aspartate</name>
        <dbReference type="ChEBI" id="CHEBI:29991"/>
    </ligand>
</feature>
<evidence type="ECO:0000256" key="4">
    <source>
        <dbReference type="ARBA" id="ARBA00022975"/>
    </source>
</evidence>
<comment type="catalytic activity">
    <reaction evidence="6 7">
        <text>carbamoyl phosphate + L-aspartate = N-carbamoyl-L-aspartate + phosphate + H(+)</text>
        <dbReference type="Rhea" id="RHEA:20013"/>
        <dbReference type="ChEBI" id="CHEBI:15378"/>
        <dbReference type="ChEBI" id="CHEBI:29991"/>
        <dbReference type="ChEBI" id="CHEBI:32814"/>
        <dbReference type="ChEBI" id="CHEBI:43474"/>
        <dbReference type="ChEBI" id="CHEBI:58228"/>
        <dbReference type="EC" id="2.1.3.2"/>
    </reaction>
</comment>
<keyword evidence="3 7" id="KW-0808">Transferase</keyword>
<evidence type="ECO:0000256" key="7">
    <source>
        <dbReference type="HAMAP-Rule" id="MF_00001"/>
    </source>
</evidence>
<dbReference type="GO" id="GO:0044205">
    <property type="term" value="P:'de novo' UMP biosynthetic process"/>
    <property type="evidence" value="ECO:0007669"/>
    <property type="project" value="UniProtKB-UniRule"/>
</dbReference>
<dbReference type="AlphaFoldDB" id="A0A347TNR4"/>
<dbReference type="InterPro" id="IPR006131">
    <property type="entry name" value="Asp_carbamoyltransf_Asp/Orn-bd"/>
</dbReference>
<dbReference type="EC" id="2.1.3.2" evidence="7"/>
<evidence type="ECO:0000256" key="5">
    <source>
        <dbReference type="ARBA" id="ARBA00043884"/>
    </source>
</evidence>
<dbReference type="GO" id="GO:0006520">
    <property type="term" value="P:amino acid metabolic process"/>
    <property type="evidence" value="ECO:0007669"/>
    <property type="project" value="InterPro"/>
</dbReference>
<proteinExistence type="inferred from homology"/>
<dbReference type="GO" id="GO:0004070">
    <property type="term" value="F:aspartate carbamoyltransferase activity"/>
    <property type="evidence" value="ECO:0007669"/>
    <property type="project" value="UniProtKB-UniRule"/>
</dbReference>
<dbReference type="PRINTS" id="PR00100">
    <property type="entry name" value="AOTCASE"/>
</dbReference>
<dbReference type="KEGG" id="amar:AMRN_2541"/>
<keyword evidence="4 7" id="KW-0665">Pyrimidine biosynthesis</keyword>